<name>A0A0A2SR00_9GAMM</name>
<evidence type="ECO:0000313" key="2">
    <source>
        <dbReference type="EMBL" id="KGP63545.1"/>
    </source>
</evidence>
<feature type="region of interest" description="Disordered" evidence="1">
    <location>
        <begin position="187"/>
        <end position="222"/>
    </location>
</feature>
<dbReference type="InterPro" id="IPR044887">
    <property type="entry name" value="SoDot-IcmSS_sf"/>
</dbReference>
<dbReference type="STRING" id="1498499.EP47_05305"/>
<evidence type="ECO:0000256" key="1">
    <source>
        <dbReference type="SAM" id="MobiDB-lite"/>
    </source>
</evidence>
<sequence length="222" mass="25565">MSFELVAYDLLQKRIKESIITLIKSNNKKAKINPDKLEDSVKEVSEERQPQVMVLLKTMDLLDKSSLPNEEKARVLNAFAYYIREQIAISYGWISPERSNFYNSLTTSLDLTKNNSPNDQDLYAMYFALEEFLRTNVYNNADPIKGYLVEQSFAIEKYSAVKDIRDLVQKVSELKLKIIEEAEKLHLQQQKPKATKSSWFFGGSSSKEESNKPHEDSKAPVL</sequence>
<dbReference type="Proteomes" id="UP000054422">
    <property type="component" value="Unassembled WGS sequence"/>
</dbReference>
<dbReference type="Gene3D" id="1.20.1440.330">
    <property type="match status" value="1"/>
</dbReference>
<feature type="compositionally biased region" description="Low complexity" evidence="1">
    <location>
        <begin position="196"/>
        <end position="205"/>
    </location>
</feature>
<dbReference type="EMBL" id="JNCF01000014">
    <property type="protein sequence ID" value="KGP63545.1"/>
    <property type="molecule type" value="Genomic_DNA"/>
</dbReference>
<keyword evidence="3" id="KW-1185">Reference proteome</keyword>
<comment type="caution">
    <text evidence="2">The sequence shown here is derived from an EMBL/GenBank/DDBJ whole genome shotgun (WGS) entry which is preliminary data.</text>
</comment>
<dbReference type="RefSeq" id="WP_052117577.1">
    <property type="nucleotide sequence ID" value="NZ_JNCF01000014.1"/>
</dbReference>
<proteinExistence type="predicted"/>
<dbReference type="Pfam" id="PF16848">
    <property type="entry name" value="SoDot-IcmSS"/>
    <property type="match status" value="1"/>
</dbReference>
<organism evidence="2 3">
    <name type="scientific">Legionella norrlandica</name>
    <dbReference type="NCBI Taxonomy" id="1498499"/>
    <lineage>
        <taxon>Bacteria</taxon>
        <taxon>Pseudomonadati</taxon>
        <taxon>Pseudomonadota</taxon>
        <taxon>Gammaproteobacteria</taxon>
        <taxon>Legionellales</taxon>
        <taxon>Legionellaceae</taxon>
        <taxon>Legionella</taxon>
    </lineage>
</organism>
<protein>
    <recommendedName>
        <fullName evidence="4">Dot/Icm T4SS effector</fullName>
    </recommendedName>
</protein>
<dbReference type="OrthoDB" id="5650225at2"/>
<feature type="compositionally biased region" description="Basic and acidic residues" evidence="1">
    <location>
        <begin position="206"/>
        <end position="222"/>
    </location>
</feature>
<gene>
    <name evidence="2" type="ORF">EP47_05305</name>
</gene>
<accession>A0A0A2SR00</accession>
<dbReference type="InterPro" id="IPR031758">
    <property type="entry name" value="SoDot-IcmSS"/>
</dbReference>
<evidence type="ECO:0000313" key="3">
    <source>
        <dbReference type="Proteomes" id="UP000054422"/>
    </source>
</evidence>
<dbReference type="Gene3D" id="6.10.280.170">
    <property type="entry name" value="Substrate of the Dot/Icm secretion system"/>
    <property type="match status" value="1"/>
</dbReference>
<reference evidence="2 3" key="1">
    <citation type="submission" date="2014-05" db="EMBL/GenBank/DDBJ databases">
        <authorList>
            <person name="Rizzardi K."/>
            <person name="Winiecka-Krusnell J."/>
            <person name="Ramliden M."/>
            <person name="Alm E."/>
            <person name="Andersson S."/>
            <person name="Byfors S."/>
        </authorList>
    </citation>
    <scope>NUCLEOTIDE SEQUENCE [LARGE SCALE GENOMIC DNA]</scope>
    <source>
        <strain evidence="2 3">LEGN</strain>
    </source>
</reference>
<dbReference type="AlphaFoldDB" id="A0A0A2SR00"/>
<evidence type="ECO:0008006" key="4">
    <source>
        <dbReference type="Google" id="ProtNLM"/>
    </source>
</evidence>